<feature type="coiled-coil region" evidence="1">
    <location>
        <begin position="453"/>
        <end position="525"/>
    </location>
</feature>
<feature type="coiled-coil region" evidence="1">
    <location>
        <begin position="551"/>
        <end position="655"/>
    </location>
</feature>
<evidence type="ECO:0000313" key="4">
    <source>
        <dbReference type="Proteomes" id="UP001377567"/>
    </source>
</evidence>
<accession>A0AAV5S5I9</accession>
<dbReference type="AlphaFoldDB" id="A0AAV5S5I9"/>
<feature type="compositionally biased region" description="Polar residues" evidence="2">
    <location>
        <begin position="731"/>
        <end position="750"/>
    </location>
</feature>
<reference evidence="3 4" key="1">
    <citation type="journal article" date="2023" name="Elife">
        <title>Identification of key yeast species and microbe-microbe interactions impacting larval growth of Drosophila in the wild.</title>
        <authorList>
            <person name="Mure A."/>
            <person name="Sugiura Y."/>
            <person name="Maeda R."/>
            <person name="Honda K."/>
            <person name="Sakurai N."/>
            <person name="Takahashi Y."/>
            <person name="Watada M."/>
            <person name="Katoh T."/>
            <person name="Gotoh A."/>
            <person name="Gotoh Y."/>
            <person name="Taniguchi I."/>
            <person name="Nakamura K."/>
            <person name="Hayashi T."/>
            <person name="Katayama T."/>
            <person name="Uemura T."/>
            <person name="Hattori Y."/>
        </authorList>
    </citation>
    <scope>NUCLEOTIDE SEQUENCE [LARGE SCALE GENOMIC DNA]</scope>
    <source>
        <strain evidence="3 4">KH-74</strain>
    </source>
</reference>
<feature type="region of interest" description="Disordered" evidence="2">
    <location>
        <begin position="718"/>
        <end position="768"/>
    </location>
</feature>
<feature type="compositionally biased region" description="Polar residues" evidence="2">
    <location>
        <begin position="1"/>
        <end position="11"/>
    </location>
</feature>
<feature type="compositionally biased region" description="Basic and acidic residues" evidence="2">
    <location>
        <begin position="757"/>
        <end position="768"/>
    </location>
</feature>
<feature type="compositionally biased region" description="Polar residues" evidence="2">
    <location>
        <begin position="796"/>
        <end position="807"/>
    </location>
</feature>
<evidence type="ECO:0000313" key="3">
    <source>
        <dbReference type="EMBL" id="GMM58998.1"/>
    </source>
</evidence>
<name>A0AAV5S5I9_MAUHU</name>
<feature type="coiled-coil region" evidence="1">
    <location>
        <begin position="172"/>
        <end position="199"/>
    </location>
</feature>
<keyword evidence="1" id="KW-0175">Coiled coil</keyword>
<keyword evidence="4" id="KW-1185">Reference proteome</keyword>
<dbReference type="Proteomes" id="UP001377567">
    <property type="component" value="Unassembled WGS sequence"/>
</dbReference>
<evidence type="ECO:0000256" key="2">
    <source>
        <dbReference type="SAM" id="MobiDB-lite"/>
    </source>
</evidence>
<feature type="region of interest" description="Disordered" evidence="2">
    <location>
        <begin position="1"/>
        <end position="50"/>
    </location>
</feature>
<comment type="caution">
    <text evidence="3">The sequence shown here is derived from an EMBL/GenBank/DDBJ whole genome shotgun (WGS) entry which is preliminary data.</text>
</comment>
<evidence type="ECO:0000256" key="1">
    <source>
        <dbReference type="SAM" id="Coils"/>
    </source>
</evidence>
<feature type="region of interest" description="Disordered" evidence="2">
    <location>
        <begin position="783"/>
        <end position="852"/>
    </location>
</feature>
<feature type="coiled-coil region" evidence="1">
    <location>
        <begin position="691"/>
        <end position="718"/>
    </location>
</feature>
<feature type="compositionally biased region" description="Basic and acidic residues" evidence="2">
    <location>
        <begin position="23"/>
        <end position="38"/>
    </location>
</feature>
<sequence>MPNFFRDNNTGFKPRTNIFGKLKQKEDQSPSKVEHEPTEASVKNKPIVAEDDFDSSIDDSIFSYNTESTDNTQHISSNKSTDNKTTVLQENFALKQSNGSGNANKDEVEEDLEITEIRDLPQILEDSRNSTTPLVTSEKVTAPISAETKRPLSGPSSNDVLLEAFTNTQKTCSTLKIDLQKQKNENQKLHTRLKHYETETTRIRSCLSEYKSLLNGLQAKSLEIQKKKVSDGITLLETRKKHQDLVSRFKKYDEEIGELRKSVSSMNKVKVVLDVELMKKNKDLEYIRQELDDCSGQLTEEKMRNESLLQEINNSRKQTEETISKCFQEILTETKQTSECFKSSIVTGFQEQLGGIEAIQEKLNEKMLLDYTTLIETKLKEDIAKLLEGVSTHILNGTKSMEKHLTTNNDHIKDIGARVDDNIAKWSTSITTEIKTSSCNANDNLRRVCDNVISENKKELQAVIEKLDAAEENHKNTEHYNHQIQELEKKLVSLEQQKTECLVNLGTKNAEFEDLQNKLNDMSIEVSHINNSKLELTNINSNLTEELSTFKTEYKNKLESVTSQNNNLENKLECQLNINKSLSEESDKLRHSIKEMESIKKEYEVEKTARVERFQQLNEQVQILNLDMIQLKAHELELEEENKNLTQRVNDNLANSEEIFDEVKILRQKLVESESEKQTMLSDKLDIQEKFEGTRNSIQQLRKQNSFLEKEIAEARKNGVKGETNKKSRVLTENGSASLTELQKQPQRVSKNPVVEKGNKNTIRKEETSIPFKFPRQFTGDEFELSSSSNDDLELTNPSPIQVNPVRTKTARGARQPVSTTTSRKKKLLLDSDEVSSLSTSTHDLPRRKRRK</sequence>
<organism evidence="3 4">
    <name type="scientific">Maudiozyma humilis</name>
    <name type="common">Sour dough yeast</name>
    <name type="synonym">Kazachstania humilis</name>
    <dbReference type="NCBI Taxonomy" id="51915"/>
    <lineage>
        <taxon>Eukaryota</taxon>
        <taxon>Fungi</taxon>
        <taxon>Dikarya</taxon>
        <taxon>Ascomycota</taxon>
        <taxon>Saccharomycotina</taxon>
        <taxon>Saccharomycetes</taxon>
        <taxon>Saccharomycetales</taxon>
        <taxon>Saccharomycetaceae</taxon>
        <taxon>Maudiozyma</taxon>
    </lineage>
</organism>
<dbReference type="EMBL" id="BTGD01000025">
    <property type="protein sequence ID" value="GMM58998.1"/>
    <property type="molecule type" value="Genomic_DNA"/>
</dbReference>
<gene>
    <name evidence="3" type="ORF">DAKH74_056150</name>
</gene>
<protein>
    <submittedName>
        <fullName evidence="3">Zip1 protein</fullName>
    </submittedName>
</protein>
<proteinExistence type="predicted"/>